<keyword evidence="5 13" id="KW-1003">Cell membrane</keyword>
<evidence type="ECO:0000256" key="1">
    <source>
        <dbReference type="ARBA" id="ARBA00004651"/>
    </source>
</evidence>
<dbReference type="InterPro" id="IPR028362">
    <property type="entry name" value="AlgI"/>
</dbReference>
<feature type="transmembrane region" description="Helical" evidence="14">
    <location>
        <begin position="83"/>
        <end position="102"/>
    </location>
</feature>
<dbReference type="RefSeq" id="WP_186949694.1">
    <property type="nucleotide sequence ID" value="NZ_JACOGF010000014.1"/>
</dbReference>
<keyword evidence="10 13" id="KW-0472">Membrane</keyword>
<keyword evidence="11 13" id="KW-0012">Acyltransferase</keyword>
<evidence type="ECO:0000256" key="10">
    <source>
        <dbReference type="ARBA" id="ARBA00023136"/>
    </source>
</evidence>
<gene>
    <name evidence="15" type="ORF">H8L32_22735</name>
</gene>
<proteinExistence type="inferred from homology"/>
<evidence type="ECO:0000313" key="16">
    <source>
        <dbReference type="Proteomes" id="UP000650424"/>
    </source>
</evidence>
<feature type="transmembrane region" description="Helical" evidence="14">
    <location>
        <begin position="471"/>
        <end position="491"/>
    </location>
</feature>
<evidence type="ECO:0000256" key="7">
    <source>
        <dbReference type="ARBA" id="ARBA00022692"/>
    </source>
</evidence>
<dbReference type="PANTHER" id="PTHR13285:SF23">
    <property type="entry name" value="TEICHOIC ACID D-ALANYLTRANSFERASE"/>
    <property type="match status" value="1"/>
</dbReference>
<feature type="transmembrane region" description="Helical" evidence="14">
    <location>
        <begin position="6"/>
        <end position="23"/>
    </location>
</feature>
<evidence type="ECO:0000256" key="8">
    <source>
        <dbReference type="ARBA" id="ARBA00022841"/>
    </source>
</evidence>
<dbReference type="PANTHER" id="PTHR13285">
    <property type="entry name" value="ACYLTRANSFERASE"/>
    <property type="match status" value="1"/>
</dbReference>
<evidence type="ECO:0000256" key="3">
    <source>
        <dbReference type="ARBA" id="ARBA00010323"/>
    </source>
</evidence>
<dbReference type="InterPro" id="IPR051085">
    <property type="entry name" value="MB_O-acyltransferase"/>
</dbReference>
<keyword evidence="9 14" id="KW-1133">Transmembrane helix</keyword>
<feature type="transmembrane region" description="Helical" evidence="14">
    <location>
        <begin position="53"/>
        <end position="71"/>
    </location>
</feature>
<dbReference type="Pfam" id="PF03062">
    <property type="entry name" value="MBOAT"/>
    <property type="match status" value="1"/>
</dbReference>
<dbReference type="Proteomes" id="UP000650424">
    <property type="component" value="Unassembled WGS sequence"/>
</dbReference>
<comment type="caution">
    <text evidence="15">The sequence shown here is derived from an EMBL/GenBank/DDBJ whole genome shotgun (WGS) entry which is preliminary data.</text>
</comment>
<comment type="subcellular location">
    <subcellularLocation>
        <location evidence="1">Cell membrane</location>
        <topology evidence="1">Multi-pass membrane protein</topology>
    </subcellularLocation>
</comment>
<name>A0ABR6ZWN7_9BURK</name>
<keyword evidence="7 14" id="KW-0812">Transmembrane</keyword>
<evidence type="ECO:0000256" key="5">
    <source>
        <dbReference type="ARBA" id="ARBA00022475"/>
    </source>
</evidence>
<comment type="pathway">
    <text evidence="2">Glycan biosynthesis; alginate biosynthesis.</text>
</comment>
<organism evidence="15 16">
    <name type="scientific">Undibacterium hunanense</name>
    <dbReference type="NCBI Taxonomy" id="2762292"/>
    <lineage>
        <taxon>Bacteria</taxon>
        <taxon>Pseudomonadati</taxon>
        <taxon>Pseudomonadota</taxon>
        <taxon>Betaproteobacteria</taxon>
        <taxon>Burkholderiales</taxon>
        <taxon>Oxalobacteraceae</taxon>
        <taxon>Undibacterium</taxon>
    </lineage>
</organism>
<keyword evidence="6 13" id="KW-0808">Transferase</keyword>
<accession>A0ABR6ZWN7</accession>
<evidence type="ECO:0000256" key="4">
    <source>
        <dbReference type="ARBA" id="ARBA00016084"/>
    </source>
</evidence>
<feature type="transmembrane region" description="Helical" evidence="14">
    <location>
        <begin position="370"/>
        <end position="390"/>
    </location>
</feature>
<evidence type="ECO:0000256" key="2">
    <source>
        <dbReference type="ARBA" id="ARBA00005182"/>
    </source>
</evidence>
<evidence type="ECO:0000256" key="9">
    <source>
        <dbReference type="ARBA" id="ARBA00022989"/>
    </source>
</evidence>
<feature type="transmembrane region" description="Helical" evidence="14">
    <location>
        <begin position="30"/>
        <end position="47"/>
    </location>
</feature>
<dbReference type="InterPro" id="IPR004299">
    <property type="entry name" value="MBOAT_fam"/>
</dbReference>
<dbReference type="EMBL" id="JACOGF010000014">
    <property type="protein sequence ID" value="MBC3920299.1"/>
    <property type="molecule type" value="Genomic_DNA"/>
</dbReference>
<feature type="transmembrane region" description="Helical" evidence="14">
    <location>
        <begin position="319"/>
        <end position="349"/>
    </location>
</feature>
<reference evidence="15 16" key="1">
    <citation type="submission" date="2020-08" db="EMBL/GenBank/DDBJ databases">
        <title>Novel species isolated from subtropical streams in China.</title>
        <authorList>
            <person name="Lu H."/>
        </authorList>
    </citation>
    <scope>NUCLEOTIDE SEQUENCE [LARGE SCALE GENOMIC DNA]</scope>
    <source>
        <strain evidence="15 16">CY18W</strain>
    </source>
</reference>
<keyword evidence="8" id="KW-0016">Alginate biosynthesis</keyword>
<feature type="transmembrane region" description="Helical" evidence="14">
    <location>
        <begin position="122"/>
        <end position="140"/>
    </location>
</feature>
<evidence type="ECO:0000256" key="13">
    <source>
        <dbReference type="PIRNR" id="PIRNR016636"/>
    </source>
</evidence>
<keyword evidence="16" id="KW-1185">Reference proteome</keyword>
<evidence type="ECO:0000256" key="14">
    <source>
        <dbReference type="SAM" id="Phobius"/>
    </source>
</evidence>
<dbReference type="PIRSF" id="PIRSF016636">
    <property type="entry name" value="AlgI_DltB"/>
    <property type="match status" value="1"/>
</dbReference>
<evidence type="ECO:0000313" key="15">
    <source>
        <dbReference type="EMBL" id="MBC3920299.1"/>
    </source>
</evidence>
<feature type="transmembrane region" description="Helical" evidence="14">
    <location>
        <begin position="437"/>
        <end position="459"/>
    </location>
</feature>
<dbReference type="PIRSF" id="PIRSF500217">
    <property type="entry name" value="AlgI"/>
    <property type="match status" value="1"/>
</dbReference>
<sequence>MLFNSFGFLFAFLPVTLAVWLFLQKRAGLRIALSWLVIASLFFYAVWDVRYLAVLLTSISINFWLGGRILHARQQAAEARAGLWLKLGIGFNLLVLGGFKYTYFLAANLFGLFQAAPPFDPIVLPLAISFVTFQKIAYLVDCRRGQVQRHDALDYLFFVSFFPQLIAGPIVHHKPLIAQANTDSNPLFSQKEALVTGFSFLALGLFKKTILADSLARYASPVFELAKQATPGGEAAWQAMLAYTLQLYFDFSAYSDMAIGLALMFGFKLPVNFFSPYKATSIIDFWRRWHMTLSSFLRDYLYIPLGGNRHGEFKRYRNLWLTMLLAGIWHGAGWNFMLWGALHGSMLLINHFWHHLLKSRPTLAKAWQTLPDAIMTVLTFLLVAFAWILFRANDMNSAWHMYAALLQPFSGNPMPALPWHAPAQLAEGLLSASPDLAWAWIGIGLLTVWCLPNSVQLLSYDANANVRLKTIGARMQIALGIGCGTCFWLALKWMAVRPATEFLYFNF</sequence>
<comment type="similarity">
    <text evidence="3 13">Belongs to the membrane-bound acyltransferase family.</text>
</comment>
<evidence type="ECO:0000256" key="11">
    <source>
        <dbReference type="ARBA" id="ARBA00023315"/>
    </source>
</evidence>
<dbReference type="InterPro" id="IPR024194">
    <property type="entry name" value="Ac/AlaTfrase_AlgI/DltB"/>
</dbReference>
<protein>
    <recommendedName>
        <fullName evidence="4">Probable alginate O-acetylase AlgI</fullName>
    </recommendedName>
    <alternativeName>
        <fullName evidence="12">Alginate biosynthesis protein AlgI</fullName>
    </alternativeName>
</protein>
<evidence type="ECO:0000256" key="12">
    <source>
        <dbReference type="ARBA" id="ARBA00031030"/>
    </source>
</evidence>
<evidence type="ECO:0000256" key="6">
    <source>
        <dbReference type="ARBA" id="ARBA00022679"/>
    </source>
</evidence>